<dbReference type="PANTHER" id="PTHR44090">
    <property type="entry name" value="WD REPEAT-CONTAINING PROTEIN 61"/>
    <property type="match status" value="1"/>
</dbReference>
<feature type="repeat" description="WD" evidence="3">
    <location>
        <begin position="252"/>
        <end position="293"/>
    </location>
</feature>
<organism evidence="4 5">
    <name type="scientific">Mycena pura</name>
    <dbReference type="NCBI Taxonomy" id="153505"/>
    <lineage>
        <taxon>Eukaryota</taxon>
        <taxon>Fungi</taxon>
        <taxon>Dikarya</taxon>
        <taxon>Basidiomycota</taxon>
        <taxon>Agaricomycotina</taxon>
        <taxon>Agaricomycetes</taxon>
        <taxon>Agaricomycetidae</taxon>
        <taxon>Agaricales</taxon>
        <taxon>Marasmiineae</taxon>
        <taxon>Mycenaceae</taxon>
        <taxon>Mycena</taxon>
    </lineage>
</organism>
<dbReference type="InterPro" id="IPR036322">
    <property type="entry name" value="WD40_repeat_dom_sf"/>
</dbReference>
<dbReference type="SMART" id="SM00320">
    <property type="entry name" value="WD40"/>
    <property type="match status" value="6"/>
</dbReference>
<comment type="caution">
    <text evidence="4">The sequence shown here is derived from an EMBL/GenBank/DDBJ whole genome shotgun (WGS) entry which is preliminary data.</text>
</comment>
<dbReference type="AlphaFoldDB" id="A0AAD7E539"/>
<evidence type="ECO:0000256" key="1">
    <source>
        <dbReference type="ARBA" id="ARBA00022574"/>
    </source>
</evidence>
<dbReference type="Gene3D" id="2.130.10.10">
    <property type="entry name" value="YVTN repeat-like/Quinoprotein amine dehydrogenase"/>
    <property type="match status" value="1"/>
</dbReference>
<proteinExistence type="predicted"/>
<gene>
    <name evidence="4" type="ORF">GGX14DRAFT_547453</name>
</gene>
<evidence type="ECO:0000313" key="4">
    <source>
        <dbReference type="EMBL" id="KAJ7228317.1"/>
    </source>
</evidence>
<dbReference type="Proteomes" id="UP001219525">
    <property type="component" value="Unassembled WGS sequence"/>
</dbReference>
<dbReference type="PANTHER" id="PTHR44090:SF1">
    <property type="entry name" value="SUPERKILLER COMPLEX PROTEIN 8"/>
    <property type="match status" value="1"/>
</dbReference>
<evidence type="ECO:0000256" key="2">
    <source>
        <dbReference type="ARBA" id="ARBA00022737"/>
    </source>
</evidence>
<dbReference type="GO" id="GO:0032991">
    <property type="term" value="C:protein-containing complex"/>
    <property type="evidence" value="ECO:0007669"/>
    <property type="project" value="UniProtKB-ARBA"/>
</dbReference>
<dbReference type="PROSITE" id="PS50082">
    <property type="entry name" value="WD_REPEATS_2"/>
    <property type="match status" value="2"/>
</dbReference>
<dbReference type="PROSITE" id="PS50294">
    <property type="entry name" value="WD_REPEATS_REGION"/>
    <property type="match status" value="1"/>
</dbReference>
<protein>
    <submittedName>
        <fullName evidence="4">WD repeat-containing protein 61</fullName>
    </submittedName>
</protein>
<evidence type="ECO:0000313" key="5">
    <source>
        <dbReference type="Proteomes" id="UP001219525"/>
    </source>
</evidence>
<dbReference type="Pfam" id="PF00400">
    <property type="entry name" value="WD40"/>
    <property type="match status" value="4"/>
</dbReference>
<dbReference type="InterPro" id="IPR051510">
    <property type="entry name" value="SKI8"/>
</dbReference>
<dbReference type="InterPro" id="IPR001680">
    <property type="entry name" value="WD40_rpt"/>
</dbReference>
<dbReference type="SUPFAM" id="SSF50978">
    <property type="entry name" value="WD40 repeat-like"/>
    <property type="match status" value="1"/>
</dbReference>
<feature type="repeat" description="WD" evidence="3">
    <location>
        <begin position="204"/>
        <end position="238"/>
    </location>
</feature>
<keyword evidence="1 3" id="KW-0853">WD repeat</keyword>
<dbReference type="InterPro" id="IPR015943">
    <property type="entry name" value="WD40/YVTN_repeat-like_dom_sf"/>
</dbReference>
<evidence type="ECO:0000256" key="3">
    <source>
        <dbReference type="PROSITE-ProRule" id="PRU00221"/>
    </source>
</evidence>
<keyword evidence="5" id="KW-1185">Reference proteome</keyword>
<sequence>MTAQNVCTPSSNNLARPHSDAVWGAAWTASDTVVSISADGSIKQWASTSGQGHPPNASLPPPHPLGLVSLSVSPDGLRALYNTIEGLTCLLDLTSGEVLARFESFARTSGDPAADSVGEIDPSWAVALHPDGGTYASTGGGGNVTIRSAQPETFGKEVASLTSGRSKFGMFCQYSPDGKRIAMSMETGQIYIFDVEAGSLTTTYTSHALNVRSFAWSADSSLLLSASEDKRLTLHDVRESPGGSAGGAVATFTGHASWVLSVDISQDGKLGLSGSADKTMKIWDIGARAAVSTVQDTGEVWAVSWRPRPSAGGAGAFVSGGEDGVVRWWRGAGVSV</sequence>
<reference evidence="4" key="1">
    <citation type="submission" date="2023-03" db="EMBL/GenBank/DDBJ databases">
        <title>Massive genome expansion in bonnet fungi (Mycena s.s.) driven by repeated elements and novel gene families across ecological guilds.</title>
        <authorList>
            <consortium name="Lawrence Berkeley National Laboratory"/>
            <person name="Harder C.B."/>
            <person name="Miyauchi S."/>
            <person name="Viragh M."/>
            <person name="Kuo A."/>
            <person name="Thoen E."/>
            <person name="Andreopoulos B."/>
            <person name="Lu D."/>
            <person name="Skrede I."/>
            <person name="Drula E."/>
            <person name="Henrissat B."/>
            <person name="Morin E."/>
            <person name="Kohler A."/>
            <person name="Barry K."/>
            <person name="LaButti K."/>
            <person name="Morin E."/>
            <person name="Salamov A."/>
            <person name="Lipzen A."/>
            <person name="Mereny Z."/>
            <person name="Hegedus B."/>
            <person name="Baldrian P."/>
            <person name="Stursova M."/>
            <person name="Weitz H."/>
            <person name="Taylor A."/>
            <person name="Grigoriev I.V."/>
            <person name="Nagy L.G."/>
            <person name="Martin F."/>
            <person name="Kauserud H."/>
        </authorList>
    </citation>
    <scope>NUCLEOTIDE SEQUENCE</scope>
    <source>
        <strain evidence="4">9144</strain>
    </source>
</reference>
<keyword evidence="2" id="KW-0677">Repeat</keyword>
<accession>A0AAD7E539</accession>
<name>A0AAD7E539_9AGAR</name>
<dbReference type="EMBL" id="JARJCW010000002">
    <property type="protein sequence ID" value="KAJ7228317.1"/>
    <property type="molecule type" value="Genomic_DNA"/>
</dbReference>
<dbReference type="GO" id="GO:0005634">
    <property type="term" value="C:nucleus"/>
    <property type="evidence" value="ECO:0007669"/>
    <property type="project" value="TreeGrafter"/>
</dbReference>